<evidence type="ECO:0000256" key="5">
    <source>
        <dbReference type="ARBA" id="ARBA00022967"/>
    </source>
</evidence>
<feature type="transmembrane region" description="Helical" evidence="9">
    <location>
        <begin position="1091"/>
        <end position="1111"/>
    </location>
</feature>
<feature type="region of interest" description="Disordered" evidence="8">
    <location>
        <begin position="908"/>
        <end position="952"/>
    </location>
</feature>
<dbReference type="SUPFAM" id="SSF81665">
    <property type="entry name" value="Calcium ATPase, transmembrane domain M"/>
    <property type="match status" value="1"/>
</dbReference>
<keyword evidence="4" id="KW-0067">ATP-binding</keyword>
<feature type="transmembrane region" description="Helical" evidence="9">
    <location>
        <begin position="301"/>
        <end position="324"/>
    </location>
</feature>
<dbReference type="EMBL" id="AZHD01000012">
    <property type="protein sequence ID" value="OAA58424.1"/>
    <property type="molecule type" value="Genomic_DNA"/>
</dbReference>
<evidence type="ECO:0000313" key="12">
    <source>
        <dbReference type="Proteomes" id="UP000076874"/>
    </source>
</evidence>
<keyword evidence="12" id="KW-1185">Reference proteome</keyword>
<feature type="transmembrane region" description="Helical" evidence="9">
    <location>
        <begin position="965"/>
        <end position="987"/>
    </location>
</feature>
<dbReference type="Pfam" id="PF00690">
    <property type="entry name" value="Cation_ATPase_N"/>
    <property type="match status" value="1"/>
</dbReference>
<feature type="region of interest" description="Disordered" evidence="8">
    <location>
        <begin position="579"/>
        <end position="600"/>
    </location>
</feature>
<sequence length="1136" mass="122639">MELTQFEIHPFLLSVDDVAKQLQTDVEKGLTDLQVKQRQEAYGRNELEVEEPTPWYSILVKQFCNAMILVLFIVLAVSFGIGDNIEGGVVAGVIVINVSIGFYQESRAAKKMDALRSLSSPSATVIRNGHSHVIPNAEVVPGDIVLLRMGDTVPADLRLFESVNLACDEQTLTGESLPVEKVTHHHIVDLATLANGTDPGELAAAAARITDGDRINLAFASTLVSKGRGRGVVIATGMTTSVGRIAAAAAGKGQRKPGRSMNARKYGLRQPLVGGARRLYDLVLRLIGLSDVTPLQRRLTYMAYALFVLAVFIGFIVFAVHRFALTTEVVLYATSTGIALIPESLAIVLIMTMVQATRVMRRANVLVRDLAALELLGGVTNICSDKTGTLTQGAMIVKKAWLSSLPNDAVLTLRGSADPNDPTHGTVVMDTGNNGDVDHIDDNDDNEDNSGGSNNHHPEAELTPMLRMFLLTCSLCNVATVRQDPDTKEWQSVGEPTEIALQVFAKRFGLGKRSVETAGWAQCAEFPFDSSIKRMSVVYNVPADDGGLSGLPAHNNHNSVVLTKGAVERILDRCSMVSSSALDDGTGDEEQPRETQSPMTDAAKDKIMAQVNTLAPLGLRVLALAYKHWPGPFKSPLHGSDEVSHNSQVGEDQPLADTDGADEASVTYDEKEGAANAVSSRAAAEQALRDTVEDQLVFLGLVGIYDPPRADTAPAIHADWRSPGHGHSHRPRSETLVLPAAAFDALSDDALDSMPQLPRVVARCTPATKTRMIAALHRRACRDRSHCITAMTGDGVNDAPSLRRADVGIAMGSGSDVAKAAAALVLTDDRFGSIVAAVREGRRMVDNVQKFLLHLLVSNVAEVIVLVVGLACKDGDGMSVFPVSALHILWINIFTSALPALGLGREPAAPDVMRRPPPRSTSKPKDKDNGNNNDNNNKKVKGKSNSKSRSSSGGVITRQLLVDMLIYGVVMGAVVLLTFVIIVYGAYGGRLGHECNQAWSPSCLYVFRARAAVFVQLTYLILFSAWEFKDMRRSLFRLTPDSPHAFPVNVAVDLWSNRLLFISVVVGLIPPVALVYIPVVNKDVLRHAPITWEWALVFAGLVVFLGAVEAWKYAKRRNGWFAETVHLDVPEGTGEV</sequence>
<evidence type="ECO:0000256" key="6">
    <source>
        <dbReference type="ARBA" id="ARBA00022989"/>
    </source>
</evidence>
<reference evidence="11 12" key="1">
    <citation type="journal article" date="2016" name="Genome Biol. Evol.">
        <title>Divergent and convergent evolution of fungal pathogenicity.</title>
        <authorList>
            <person name="Shang Y."/>
            <person name="Xiao G."/>
            <person name="Zheng P."/>
            <person name="Cen K."/>
            <person name="Zhan S."/>
            <person name="Wang C."/>
        </authorList>
    </citation>
    <scope>NUCLEOTIDE SEQUENCE [LARGE SCALE GENOMIC DNA]</scope>
    <source>
        <strain evidence="11 12">RCEF 264</strain>
    </source>
</reference>
<feature type="domain" description="Cation-transporting P-type ATPase N-terminal" evidence="10">
    <location>
        <begin position="9"/>
        <end position="83"/>
    </location>
</feature>
<gene>
    <name evidence="11" type="ORF">SPI_06497</name>
</gene>
<feature type="compositionally biased region" description="Acidic residues" evidence="8">
    <location>
        <begin position="439"/>
        <end position="448"/>
    </location>
</feature>
<dbReference type="InterPro" id="IPR018303">
    <property type="entry name" value="ATPase_P-typ_P_site"/>
</dbReference>
<dbReference type="Pfam" id="PF13246">
    <property type="entry name" value="Cation_ATPase"/>
    <property type="match status" value="1"/>
</dbReference>
<dbReference type="PROSITE" id="PS00154">
    <property type="entry name" value="ATPASE_E1_E2"/>
    <property type="match status" value="1"/>
</dbReference>
<feature type="transmembrane region" description="Helical" evidence="9">
    <location>
        <begin position="1059"/>
        <end position="1079"/>
    </location>
</feature>
<keyword evidence="5" id="KW-1278">Translocase</keyword>
<dbReference type="InterPro" id="IPR001757">
    <property type="entry name" value="P_typ_ATPase"/>
</dbReference>
<evidence type="ECO:0000259" key="10">
    <source>
        <dbReference type="SMART" id="SM00831"/>
    </source>
</evidence>
<protein>
    <submittedName>
        <fullName evidence="11">Potassium/sodium efflux P-type ATPase</fullName>
    </submittedName>
</protein>
<keyword evidence="7 9" id="KW-0472">Membrane</keyword>
<feature type="region of interest" description="Disordered" evidence="8">
    <location>
        <begin position="413"/>
        <end position="459"/>
    </location>
</feature>
<evidence type="ECO:0000256" key="7">
    <source>
        <dbReference type="ARBA" id="ARBA00023136"/>
    </source>
</evidence>
<feature type="transmembrane region" description="Helical" evidence="9">
    <location>
        <begin position="851"/>
        <end position="871"/>
    </location>
</feature>
<dbReference type="InterPro" id="IPR036412">
    <property type="entry name" value="HAD-like_sf"/>
</dbReference>
<keyword evidence="2 9" id="KW-0812">Transmembrane</keyword>
<dbReference type="Pfam" id="PF08282">
    <property type="entry name" value="Hydrolase_3"/>
    <property type="match status" value="1"/>
</dbReference>
<dbReference type="InterPro" id="IPR004014">
    <property type="entry name" value="ATPase_P-typ_cation-transptr_N"/>
</dbReference>
<evidence type="ECO:0000256" key="1">
    <source>
        <dbReference type="ARBA" id="ARBA00004141"/>
    </source>
</evidence>
<dbReference type="STRING" id="1081102.A0A167RAV8"/>
<dbReference type="Gene3D" id="2.70.150.10">
    <property type="entry name" value="Calcium-transporting ATPase, cytoplasmic transduction domain A"/>
    <property type="match status" value="1"/>
</dbReference>
<accession>A0A167RAV8</accession>
<dbReference type="FunFam" id="3.40.50.1000:FF:000001">
    <property type="entry name" value="Phospholipid-transporting ATPase IC"/>
    <property type="match status" value="1"/>
</dbReference>
<evidence type="ECO:0000256" key="3">
    <source>
        <dbReference type="ARBA" id="ARBA00022741"/>
    </source>
</evidence>
<feature type="transmembrane region" description="Helical" evidence="9">
    <location>
        <begin position="883"/>
        <end position="904"/>
    </location>
</feature>
<keyword evidence="6 9" id="KW-1133">Transmembrane helix</keyword>
<dbReference type="Gene3D" id="1.20.1110.10">
    <property type="entry name" value="Calcium-transporting ATPase, transmembrane domain"/>
    <property type="match status" value="4"/>
</dbReference>
<dbReference type="AlphaFoldDB" id="A0A167RAV8"/>
<dbReference type="Pfam" id="PF00689">
    <property type="entry name" value="Cation_ATPase_C"/>
    <property type="match status" value="2"/>
</dbReference>
<dbReference type="SMART" id="SM00831">
    <property type="entry name" value="Cation_ATPase_N"/>
    <property type="match status" value="1"/>
</dbReference>
<keyword evidence="3" id="KW-0547">Nucleotide-binding</keyword>
<dbReference type="Pfam" id="PF00122">
    <property type="entry name" value="E1-E2_ATPase"/>
    <property type="match status" value="1"/>
</dbReference>
<dbReference type="PRINTS" id="PR00119">
    <property type="entry name" value="CATATPASE"/>
</dbReference>
<evidence type="ECO:0000313" key="11">
    <source>
        <dbReference type="EMBL" id="OAA58424.1"/>
    </source>
</evidence>
<dbReference type="SUPFAM" id="SSF81653">
    <property type="entry name" value="Calcium ATPase, transduction domain A"/>
    <property type="match status" value="1"/>
</dbReference>
<dbReference type="GO" id="GO:0030001">
    <property type="term" value="P:metal ion transport"/>
    <property type="evidence" value="ECO:0007669"/>
    <property type="project" value="UniProtKB-ARBA"/>
</dbReference>
<organism evidence="11 12">
    <name type="scientific">Niveomyces insectorum RCEF 264</name>
    <dbReference type="NCBI Taxonomy" id="1081102"/>
    <lineage>
        <taxon>Eukaryota</taxon>
        <taxon>Fungi</taxon>
        <taxon>Dikarya</taxon>
        <taxon>Ascomycota</taxon>
        <taxon>Pezizomycotina</taxon>
        <taxon>Sordariomycetes</taxon>
        <taxon>Hypocreomycetidae</taxon>
        <taxon>Hypocreales</taxon>
        <taxon>Cordycipitaceae</taxon>
        <taxon>Niveomyces</taxon>
    </lineage>
</organism>
<feature type="transmembrane region" description="Helical" evidence="9">
    <location>
        <begin position="87"/>
        <end position="103"/>
    </location>
</feature>
<proteinExistence type="predicted"/>
<dbReference type="GO" id="GO:0016020">
    <property type="term" value="C:membrane"/>
    <property type="evidence" value="ECO:0007669"/>
    <property type="project" value="UniProtKB-SubCell"/>
</dbReference>
<name>A0A167RAV8_9HYPO</name>
<dbReference type="InterPro" id="IPR023298">
    <property type="entry name" value="ATPase_P-typ_TM_dom_sf"/>
</dbReference>
<feature type="transmembrane region" description="Helical" evidence="9">
    <location>
        <begin position="1007"/>
        <end position="1028"/>
    </location>
</feature>
<evidence type="ECO:0000256" key="2">
    <source>
        <dbReference type="ARBA" id="ARBA00022692"/>
    </source>
</evidence>
<dbReference type="SUPFAM" id="SSF81660">
    <property type="entry name" value="Metal cation-transporting ATPase, ATP-binding domain N"/>
    <property type="match status" value="1"/>
</dbReference>
<comment type="caution">
    <text evidence="11">The sequence shown here is derived from an EMBL/GenBank/DDBJ whole genome shotgun (WGS) entry which is preliminary data.</text>
</comment>
<dbReference type="InterPro" id="IPR023299">
    <property type="entry name" value="ATPase_P-typ_cyto_dom_N"/>
</dbReference>
<feature type="transmembrane region" description="Helical" evidence="9">
    <location>
        <begin position="330"/>
        <end position="354"/>
    </location>
</feature>
<evidence type="ECO:0000256" key="8">
    <source>
        <dbReference type="SAM" id="MobiDB-lite"/>
    </source>
</evidence>
<feature type="transmembrane region" description="Helical" evidence="9">
    <location>
        <begin position="63"/>
        <end position="81"/>
    </location>
</feature>
<evidence type="ECO:0000256" key="4">
    <source>
        <dbReference type="ARBA" id="ARBA00022840"/>
    </source>
</evidence>
<feature type="region of interest" description="Disordered" evidence="8">
    <location>
        <begin position="637"/>
        <end position="661"/>
    </location>
</feature>
<dbReference type="InterPro" id="IPR023214">
    <property type="entry name" value="HAD_sf"/>
</dbReference>
<dbReference type="GO" id="GO:0016887">
    <property type="term" value="F:ATP hydrolysis activity"/>
    <property type="evidence" value="ECO:0007669"/>
    <property type="project" value="InterPro"/>
</dbReference>
<dbReference type="Gene3D" id="3.40.50.1000">
    <property type="entry name" value="HAD superfamily/HAD-like"/>
    <property type="match status" value="1"/>
</dbReference>
<dbReference type="PANTHER" id="PTHR42861">
    <property type="entry name" value="CALCIUM-TRANSPORTING ATPASE"/>
    <property type="match status" value="1"/>
</dbReference>
<dbReference type="NCBIfam" id="TIGR01494">
    <property type="entry name" value="ATPase_P-type"/>
    <property type="match status" value="2"/>
</dbReference>
<dbReference type="InterPro" id="IPR006068">
    <property type="entry name" value="ATPase_P-typ_cation-transptr_C"/>
</dbReference>
<dbReference type="SUPFAM" id="SSF56784">
    <property type="entry name" value="HAD-like"/>
    <property type="match status" value="1"/>
</dbReference>
<dbReference type="InterPro" id="IPR059000">
    <property type="entry name" value="ATPase_P-type_domA"/>
</dbReference>
<dbReference type="GO" id="GO:0005524">
    <property type="term" value="F:ATP binding"/>
    <property type="evidence" value="ECO:0007669"/>
    <property type="project" value="UniProtKB-KW"/>
</dbReference>
<comment type="subcellular location">
    <subcellularLocation>
        <location evidence="1">Membrane</location>
        <topology evidence="1">Multi-pass membrane protein</topology>
    </subcellularLocation>
</comment>
<dbReference type="Proteomes" id="UP000076874">
    <property type="component" value="Unassembled WGS sequence"/>
</dbReference>
<dbReference type="OrthoDB" id="3352408at2759"/>
<dbReference type="Gene3D" id="3.40.1110.10">
    <property type="entry name" value="Calcium-transporting ATPase, cytoplasmic domain N"/>
    <property type="match status" value="1"/>
</dbReference>
<dbReference type="InterPro" id="IPR008250">
    <property type="entry name" value="ATPase_P-typ_transduc_dom_A_sf"/>
</dbReference>
<evidence type="ECO:0000256" key="9">
    <source>
        <dbReference type="SAM" id="Phobius"/>
    </source>
</evidence>